<evidence type="ECO:0000313" key="2">
    <source>
        <dbReference type="EMBL" id="VYT40825.1"/>
    </source>
</evidence>
<dbReference type="EMBL" id="CACRSZ010000066">
    <property type="protein sequence ID" value="VYT40825.1"/>
    <property type="molecule type" value="Genomic_DNA"/>
</dbReference>
<sequence>MQTSVLMINLYMAKEKMYVIGCTSLIMLVLLM</sequence>
<evidence type="ECO:0000313" key="3">
    <source>
        <dbReference type="Proteomes" id="UP000095606"/>
    </source>
</evidence>
<evidence type="ECO:0000313" key="1">
    <source>
        <dbReference type="EMBL" id="CUQ26487.1"/>
    </source>
</evidence>
<reference evidence="1 3" key="1">
    <citation type="submission" date="2015-09" db="EMBL/GenBank/DDBJ databases">
        <authorList>
            <consortium name="Pathogen Informatics"/>
        </authorList>
    </citation>
    <scope>NUCLEOTIDE SEQUENCE [LARGE SCALE GENOMIC DNA]</scope>
    <source>
        <strain evidence="1 3">2789STDY5834846</strain>
    </source>
</reference>
<protein>
    <submittedName>
        <fullName evidence="1">Uncharacterized protein</fullName>
    </submittedName>
</protein>
<dbReference type="Proteomes" id="UP000095606">
    <property type="component" value="Unassembled WGS sequence"/>
</dbReference>
<reference evidence="2" key="2">
    <citation type="submission" date="2019-11" db="EMBL/GenBank/DDBJ databases">
        <authorList>
            <person name="Feng L."/>
        </authorList>
    </citation>
    <scope>NUCLEOTIDE SEQUENCE</scope>
    <source>
        <strain evidence="2">BfaecisLFYP10</strain>
    </source>
</reference>
<organism evidence="1 3">
    <name type="scientific">Bacteroides faecis</name>
    <dbReference type="NCBI Taxonomy" id="674529"/>
    <lineage>
        <taxon>Bacteria</taxon>
        <taxon>Pseudomonadati</taxon>
        <taxon>Bacteroidota</taxon>
        <taxon>Bacteroidia</taxon>
        <taxon>Bacteroidales</taxon>
        <taxon>Bacteroidaceae</taxon>
        <taxon>Bacteroides</taxon>
    </lineage>
</organism>
<dbReference type="AlphaFoldDB" id="A0A174V2G5"/>
<accession>A0A174V2G5</accession>
<accession>A0A6N2WE97</accession>
<proteinExistence type="predicted"/>
<dbReference type="EMBL" id="CZAE01000034">
    <property type="protein sequence ID" value="CUQ26487.1"/>
    <property type="molecule type" value="Genomic_DNA"/>
</dbReference>
<name>A0A174V2G5_9BACE</name>
<gene>
    <name evidence="2" type="ORF">BFLFYP10_03014</name>
    <name evidence="1" type="ORF">ERS852461_04762</name>
</gene>